<dbReference type="UniPathway" id="UPA00378"/>
<gene>
    <name evidence="13" type="ORF">AVDCRST_MAG03-3410</name>
</gene>
<evidence type="ECO:0000256" key="4">
    <source>
        <dbReference type="ARBA" id="ARBA00022676"/>
    </source>
</evidence>
<dbReference type="PANTHER" id="PTHR10050">
    <property type="entry name" value="DOLICHYL-PHOSPHATE-MANNOSE--PROTEIN MANNOSYLTRANSFERASE"/>
    <property type="match status" value="1"/>
</dbReference>
<evidence type="ECO:0000259" key="11">
    <source>
        <dbReference type="Pfam" id="PF02366"/>
    </source>
</evidence>
<keyword evidence="4 10" id="KW-0328">Glycosyltransferase</keyword>
<dbReference type="Pfam" id="PF02366">
    <property type="entry name" value="PMT"/>
    <property type="match status" value="1"/>
</dbReference>
<evidence type="ECO:0000256" key="1">
    <source>
        <dbReference type="ARBA" id="ARBA00004127"/>
    </source>
</evidence>
<dbReference type="InterPro" id="IPR003342">
    <property type="entry name" value="ArnT-like_N"/>
</dbReference>
<evidence type="ECO:0000256" key="5">
    <source>
        <dbReference type="ARBA" id="ARBA00022679"/>
    </source>
</evidence>
<comment type="function">
    <text evidence="10">Protein O-mannosyltransferase that catalyzes the transfer of a single mannose residue from a polyprenol phospho-mannosyl lipidic donor to the hydroxyl group of selected serine and threonine residues in acceptor proteins.</text>
</comment>
<evidence type="ECO:0000256" key="9">
    <source>
        <dbReference type="ARBA" id="ARBA00093617"/>
    </source>
</evidence>
<evidence type="ECO:0000256" key="7">
    <source>
        <dbReference type="ARBA" id="ARBA00022989"/>
    </source>
</evidence>
<sequence>MARVKSILRNESPFALGAVLVMAAISLAAGIWGRVWRLGFPPQQIWDEIYFPVMANKYLRGVEFFDLHPPLGKFIIAWSIAIFGNTPFAWRLMPAVFGLALIALAVAVGWYLFRDWVAVPLVVLLFAGETIFIVHSRTGVMDIFLVFFVMATFLAALWARGYGHALLTAVLLGLAISVKWAAFPVAIPAGYVLWRKGLLKPFVASLWVSVLIYFALVYIERLIIVTPNPFQAWVEVWSWHLQAADKVDAAIPHLWGSPWWSWPVMLRPIRYEYLVDAEAQLRVVLAIGNPLVWWASTLAVIAGLFELIRRAISRSFDLDDPLLPIVLGYVVLLLPWIPGTRIPYIYNYLPMYAFAMLALVYWLVRIWRGGPRFGPWLVVAFGVLALTAALLYLPLATTLPIDQDDLMRLILFDSWFYQESPVPGSGCRPPDPAPGC</sequence>
<proteinExistence type="inferred from homology"/>
<evidence type="ECO:0000256" key="8">
    <source>
        <dbReference type="ARBA" id="ARBA00023136"/>
    </source>
</evidence>
<keyword evidence="8 10" id="KW-0472">Membrane</keyword>
<evidence type="ECO:0000256" key="2">
    <source>
        <dbReference type="ARBA" id="ARBA00004922"/>
    </source>
</evidence>
<dbReference type="Pfam" id="PF16192">
    <property type="entry name" value="PMT_4TMC"/>
    <property type="match status" value="1"/>
</dbReference>
<accession>A0A6J4Q517</accession>
<reference evidence="13" key="1">
    <citation type="submission" date="2020-02" db="EMBL/GenBank/DDBJ databases">
        <authorList>
            <person name="Meier V. D."/>
        </authorList>
    </citation>
    <scope>NUCLEOTIDE SEQUENCE</scope>
    <source>
        <strain evidence="13">AVDCRST_MAG03</strain>
    </source>
</reference>
<comment type="pathway">
    <text evidence="2 10">Protein modification; protein glycosylation.</text>
</comment>
<keyword evidence="7 10" id="KW-1133">Transmembrane helix</keyword>
<feature type="transmembrane region" description="Helical" evidence="10">
    <location>
        <begin position="201"/>
        <end position="219"/>
    </location>
</feature>
<dbReference type="InterPro" id="IPR027005">
    <property type="entry name" value="PMT-like"/>
</dbReference>
<dbReference type="EC" id="2.4.1.-" evidence="10"/>
<feature type="transmembrane region" description="Helical" evidence="10">
    <location>
        <begin position="291"/>
        <end position="309"/>
    </location>
</feature>
<evidence type="ECO:0000256" key="3">
    <source>
        <dbReference type="ARBA" id="ARBA00007222"/>
    </source>
</evidence>
<comment type="similarity">
    <text evidence="3 10">Belongs to the glycosyltransferase 39 family.</text>
</comment>
<organism evidence="13">
    <name type="scientific">uncultured Rubrobacteraceae bacterium</name>
    <dbReference type="NCBI Taxonomy" id="349277"/>
    <lineage>
        <taxon>Bacteria</taxon>
        <taxon>Bacillati</taxon>
        <taxon>Actinomycetota</taxon>
        <taxon>Rubrobacteria</taxon>
        <taxon>Rubrobacterales</taxon>
        <taxon>Rubrobacteraceae</taxon>
        <taxon>environmental samples</taxon>
    </lineage>
</organism>
<feature type="domain" description="ArnT-like N-terminal" evidence="11">
    <location>
        <begin position="33"/>
        <end position="225"/>
    </location>
</feature>
<feature type="transmembrane region" description="Helical" evidence="10">
    <location>
        <begin position="344"/>
        <end position="364"/>
    </location>
</feature>
<feature type="domain" description="Protein O-mannosyl-transferase C-terminal four TM" evidence="12">
    <location>
        <begin position="242"/>
        <end position="415"/>
    </location>
</feature>
<evidence type="ECO:0000256" key="6">
    <source>
        <dbReference type="ARBA" id="ARBA00022692"/>
    </source>
</evidence>
<feature type="transmembrane region" description="Helical" evidence="10">
    <location>
        <begin position="117"/>
        <end position="134"/>
    </location>
</feature>
<evidence type="ECO:0000259" key="12">
    <source>
        <dbReference type="Pfam" id="PF16192"/>
    </source>
</evidence>
<keyword evidence="5 10" id="KW-0808">Transferase</keyword>
<feature type="transmembrane region" description="Helical" evidence="10">
    <location>
        <begin position="92"/>
        <end position="111"/>
    </location>
</feature>
<feature type="transmembrane region" description="Helical" evidence="10">
    <location>
        <begin position="12"/>
        <end position="32"/>
    </location>
</feature>
<dbReference type="GO" id="GO:0012505">
    <property type="term" value="C:endomembrane system"/>
    <property type="evidence" value="ECO:0007669"/>
    <property type="project" value="UniProtKB-SubCell"/>
</dbReference>
<dbReference type="EMBL" id="CADCUT010000206">
    <property type="protein sequence ID" value="CAA9433518.1"/>
    <property type="molecule type" value="Genomic_DNA"/>
</dbReference>
<dbReference type="InterPro" id="IPR032421">
    <property type="entry name" value="PMT_4TMC"/>
</dbReference>
<keyword evidence="6 10" id="KW-0812">Transmembrane</keyword>
<name>A0A6J4Q517_9ACTN</name>
<evidence type="ECO:0000256" key="10">
    <source>
        <dbReference type="RuleBase" id="RU367007"/>
    </source>
</evidence>
<feature type="transmembrane region" description="Helical" evidence="10">
    <location>
        <begin position="321"/>
        <end position="338"/>
    </location>
</feature>
<feature type="transmembrane region" description="Helical" evidence="10">
    <location>
        <begin position="376"/>
        <end position="395"/>
    </location>
</feature>
<dbReference type="GO" id="GO:0005886">
    <property type="term" value="C:plasma membrane"/>
    <property type="evidence" value="ECO:0007669"/>
    <property type="project" value="UniProtKB-SubCell"/>
</dbReference>
<evidence type="ECO:0000313" key="13">
    <source>
        <dbReference type="EMBL" id="CAA9433518.1"/>
    </source>
</evidence>
<keyword evidence="10" id="KW-1003">Cell membrane</keyword>
<comment type="subcellular location">
    <subcellularLocation>
        <location evidence="10">Cell membrane</location>
    </subcellularLocation>
    <subcellularLocation>
        <location evidence="1">Endomembrane system</location>
        <topology evidence="1">Multi-pass membrane protein</topology>
    </subcellularLocation>
</comment>
<dbReference type="GO" id="GO:0004169">
    <property type="term" value="F:dolichyl-phosphate-mannose-protein mannosyltransferase activity"/>
    <property type="evidence" value="ECO:0007669"/>
    <property type="project" value="UniProtKB-UniRule"/>
</dbReference>
<dbReference type="AlphaFoldDB" id="A0A6J4Q517"/>
<protein>
    <recommendedName>
        <fullName evidence="9 10">Polyprenol-phosphate-mannose--protein mannosyltransferase</fullName>
        <ecNumber evidence="10">2.4.1.-</ecNumber>
    </recommendedName>
</protein>
<feature type="transmembrane region" description="Helical" evidence="10">
    <location>
        <begin position="141"/>
        <end position="159"/>
    </location>
</feature>
<feature type="transmembrane region" description="Helical" evidence="10">
    <location>
        <begin position="165"/>
        <end position="194"/>
    </location>
</feature>